<dbReference type="Gene3D" id="3.40.50.300">
    <property type="entry name" value="P-loop containing nucleotide triphosphate hydrolases"/>
    <property type="match status" value="1"/>
</dbReference>
<dbReference type="AlphaFoldDB" id="A0A401SVZ1"/>
<evidence type="ECO:0000256" key="2">
    <source>
        <dbReference type="ARBA" id="ARBA00022741"/>
    </source>
</evidence>
<dbReference type="GO" id="GO:0005525">
    <property type="term" value="F:GTP binding"/>
    <property type="evidence" value="ECO:0007669"/>
    <property type="project" value="UniProtKB-KW"/>
</dbReference>
<reference evidence="6 7" key="1">
    <citation type="journal article" date="2018" name="Nat. Ecol. Evol.">
        <title>Shark genomes provide insights into elasmobranch evolution and the origin of vertebrates.</title>
        <authorList>
            <person name="Hara Y"/>
            <person name="Yamaguchi K"/>
            <person name="Onimaru K"/>
            <person name="Kadota M"/>
            <person name="Koyanagi M"/>
            <person name="Keeley SD"/>
            <person name="Tatsumi K"/>
            <person name="Tanaka K"/>
            <person name="Motone F"/>
            <person name="Kageyama Y"/>
            <person name="Nozu R"/>
            <person name="Adachi N"/>
            <person name="Nishimura O"/>
            <person name="Nakagawa R"/>
            <person name="Tanegashima C"/>
            <person name="Kiyatake I"/>
            <person name="Matsumoto R"/>
            <person name="Murakumo K"/>
            <person name="Nishida K"/>
            <person name="Terakita A"/>
            <person name="Kuratani S"/>
            <person name="Sato K"/>
            <person name="Hyodo S Kuraku.S."/>
        </authorList>
    </citation>
    <scope>NUCLEOTIDE SEQUENCE [LARGE SCALE GENOMIC DNA]</scope>
</reference>
<dbReference type="GO" id="GO:0003924">
    <property type="term" value="F:GTPase activity"/>
    <property type="evidence" value="ECO:0007669"/>
    <property type="project" value="TreeGrafter"/>
</dbReference>
<gene>
    <name evidence="6" type="ORF">chiPu_0013028</name>
</gene>
<dbReference type="PROSITE" id="PS51716">
    <property type="entry name" value="G_IRG"/>
    <property type="match status" value="1"/>
</dbReference>
<dbReference type="EMBL" id="BEZZ01000609">
    <property type="protein sequence ID" value="GCC34553.1"/>
    <property type="molecule type" value="Genomic_DNA"/>
</dbReference>
<keyword evidence="4" id="KW-0342">GTP-binding</keyword>
<keyword evidence="2" id="KW-0547">Nucleotide-binding</keyword>
<evidence type="ECO:0000259" key="5">
    <source>
        <dbReference type="PROSITE" id="PS51716"/>
    </source>
</evidence>
<dbReference type="InterPro" id="IPR027417">
    <property type="entry name" value="P-loop_NTPase"/>
</dbReference>
<dbReference type="SUPFAM" id="SSF52540">
    <property type="entry name" value="P-loop containing nucleoside triphosphate hydrolases"/>
    <property type="match status" value="1"/>
</dbReference>
<dbReference type="Proteomes" id="UP000287033">
    <property type="component" value="Unassembled WGS sequence"/>
</dbReference>
<feature type="domain" description="IRG-type G" evidence="5">
    <location>
        <begin position="53"/>
        <end position="233"/>
    </location>
</feature>
<dbReference type="InterPro" id="IPR007743">
    <property type="entry name" value="Immunity-related_GTPase-like"/>
</dbReference>
<evidence type="ECO:0000256" key="3">
    <source>
        <dbReference type="ARBA" id="ARBA00022801"/>
    </source>
</evidence>
<evidence type="ECO:0000313" key="7">
    <source>
        <dbReference type="Proteomes" id="UP000287033"/>
    </source>
</evidence>
<accession>A0A401SVZ1</accession>
<dbReference type="FunFam" id="3.40.50.300:FF:000541">
    <property type="entry name" value="Immunity related GTPase M"/>
    <property type="match status" value="1"/>
</dbReference>
<dbReference type="Pfam" id="PF05049">
    <property type="entry name" value="IIGP"/>
    <property type="match status" value="1"/>
</dbReference>
<evidence type="ECO:0000313" key="6">
    <source>
        <dbReference type="EMBL" id="GCC34553.1"/>
    </source>
</evidence>
<keyword evidence="7" id="KW-1185">Reference proteome</keyword>
<dbReference type="GO" id="GO:0016020">
    <property type="term" value="C:membrane"/>
    <property type="evidence" value="ECO:0007669"/>
    <property type="project" value="InterPro"/>
</dbReference>
<dbReference type="InterPro" id="IPR051515">
    <property type="entry name" value="IRG"/>
</dbReference>
<sequence>MGGASSSDQMAQTSNSSLFSKEELNKLNSAYDAGGMKEVTPLIQKKLDDLDNTGLNIAVAGEIGSGKSTFINAMRGLQDDDEGAAKTGTTETTMEPTSYSHPNLPNVCFWDLPGIQHIQMVERYVRVINFAKYDFIIIISACRVTENDIKLANEIKRLGKNFYFVYSKIDNDLDAMRKYSWNFNEVETLEKIRNNCVSKLQEAGIPSPRVFLISNFDLNLYDFICLNKTLEDDLLNIKSDFILVLQNLNSEIVEKKRTELKKRLRRLAIRYKVVPGFSLTHNFGILTGAIIYLRKCMGLDDVSLQRLANSVGKPVEDLKAVMTTPLVGGEITEDIINRLAWRATAVIASAPELTVNTNPDFGEHPSFLTTNKLLNTALDDLTENAQRVVMVAFGTPSIREQFLYCTFFSEEELKKLKSN</sequence>
<dbReference type="PANTHER" id="PTHR32341">
    <property type="entry name" value="INTERFERON-INDUCIBLE GTPASE"/>
    <property type="match status" value="1"/>
</dbReference>
<dbReference type="OrthoDB" id="422720at2759"/>
<evidence type="ECO:0000256" key="1">
    <source>
        <dbReference type="ARBA" id="ARBA00005429"/>
    </source>
</evidence>
<evidence type="ECO:0000256" key="4">
    <source>
        <dbReference type="ARBA" id="ARBA00023134"/>
    </source>
</evidence>
<dbReference type="STRING" id="137246.A0A401SVZ1"/>
<dbReference type="PANTHER" id="PTHR32341:SF17">
    <property type="entry name" value="IRG-TYPE G DOMAIN-CONTAINING PROTEIN"/>
    <property type="match status" value="1"/>
</dbReference>
<name>A0A401SVZ1_CHIPU</name>
<dbReference type="InterPro" id="IPR030385">
    <property type="entry name" value="G_IRG_dom"/>
</dbReference>
<keyword evidence="3" id="KW-0378">Hydrolase</keyword>
<proteinExistence type="inferred from homology"/>
<comment type="similarity">
    <text evidence="1">Belongs to the TRAFAC class dynamin-like GTPase superfamily. IRG family.</text>
</comment>
<comment type="caution">
    <text evidence="6">The sequence shown here is derived from an EMBL/GenBank/DDBJ whole genome shotgun (WGS) entry which is preliminary data.</text>
</comment>
<dbReference type="OMA" id="PKVPNVI"/>
<organism evidence="6 7">
    <name type="scientific">Chiloscyllium punctatum</name>
    <name type="common">Brownbanded bambooshark</name>
    <name type="synonym">Hemiscyllium punctatum</name>
    <dbReference type="NCBI Taxonomy" id="137246"/>
    <lineage>
        <taxon>Eukaryota</taxon>
        <taxon>Metazoa</taxon>
        <taxon>Chordata</taxon>
        <taxon>Craniata</taxon>
        <taxon>Vertebrata</taxon>
        <taxon>Chondrichthyes</taxon>
        <taxon>Elasmobranchii</taxon>
        <taxon>Galeomorphii</taxon>
        <taxon>Galeoidea</taxon>
        <taxon>Orectolobiformes</taxon>
        <taxon>Hemiscylliidae</taxon>
        <taxon>Chiloscyllium</taxon>
    </lineage>
</organism>
<protein>
    <recommendedName>
        <fullName evidence="5">IRG-type G domain-containing protein</fullName>
    </recommendedName>
</protein>